<dbReference type="EMBL" id="JABMIG020000018">
    <property type="protein sequence ID" value="KAL3802667.1"/>
    <property type="molecule type" value="Genomic_DNA"/>
</dbReference>
<name>A0ABD3QR02_9STRA</name>
<comment type="caution">
    <text evidence="1">The sequence shown here is derived from an EMBL/GenBank/DDBJ whole genome shotgun (WGS) entry which is preliminary data.</text>
</comment>
<gene>
    <name evidence="1" type="ORF">HJC23_011991</name>
</gene>
<reference evidence="1 2" key="1">
    <citation type="journal article" date="2020" name="G3 (Bethesda)">
        <title>Improved Reference Genome for Cyclotella cryptica CCMP332, a Model for Cell Wall Morphogenesis, Salinity Adaptation, and Lipid Production in Diatoms (Bacillariophyta).</title>
        <authorList>
            <person name="Roberts W.R."/>
            <person name="Downey K.M."/>
            <person name="Ruck E.C."/>
            <person name="Traller J.C."/>
            <person name="Alverson A.J."/>
        </authorList>
    </citation>
    <scope>NUCLEOTIDE SEQUENCE [LARGE SCALE GENOMIC DNA]</scope>
    <source>
        <strain evidence="1 2">CCMP332</strain>
    </source>
</reference>
<sequence length="61" mass="7229">MLHHPFRPVALFHLLRPSLHYFCCRLRTQQSHSSCKYLGMFHPEQRSATVHGLLTWDDPID</sequence>
<protein>
    <submittedName>
        <fullName evidence="1">Uncharacterized protein</fullName>
    </submittedName>
</protein>
<organism evidence="1 2">
    <name type="scientific">Cyclotella cryptica</name>
    <dbReference type="NCBI Taxonomy" id="29204"/>
    <lineage>
        <taxon>Eukaryota</taxon>
        <taxon>Sar</taxon>
        <taxon>Stramenopiles</taxon>
        <taxon>Ochrophyta</taxon>
        <taxon>Bacillariophyta</taxon>
        <taxon>Coscinodiscophyceae</taxon>
        <taxon>Thalassiosirophycidae</taxon>
        <taxon>Stephanodiscales</taxon>
        <taxon>Stephanodiscaceae</taxon>
        <taxon>Cyclotella</taxon>
    </lineage>
</organism>
<evidence type="ECO:0000313" key="1">
    <source>
        <dbReference type="EMBL" id="KAL3802667.1"/>
    </source>
</evidence>
<evidence type="ECO:0000313" key="2">
    <source>
        <dbReference type="Proteomes" id="UP001516023"/>
    </source>
</evidence>
<dbReference type="Proteomes" id="UP001516023">
    <property type="component" value="Unassembled WGS sequence"/>
</dbReference>
<accession>A0ABD3QR02</accession>
<dbReference type="AlphaFoldDB" id="A0ABD3QR02"/>
<proteinExistence type="predicted"/>
<keyword evidence="2" id="KW-1185">Reference proteome</keyword>